<dbReference type="SUPFAM" id="SSF53671">
    <property type="entry name" value="Aspartate/ornithine carbamoyltransferase"/>
    <property type="match status" value="1"/>
</dbReference>
<dbReference type="FunFam" id="3.40.50.1370:FF:000017">
    <property type="entry name" value="Ornithine carbamoyltransferase"/>
    <property type="match status" value="1"/>
</dbReference>
<dbReference type="GO" id="GO:0004585">
    <property type="term" value="F:ornithine carbamoyltransferase activity"/>
    <property type="evidence" value="ECO:0007669"/>
    <property type="project" value="UniProtKB-EC"/>
</dbReference>
<dbReference type="InterPro" id="IPR006132">
    <property type="entry name" value="Asp/Orn_carbamoyltranf_P-bd"/>
</dbReference>
<keyword evidence="4" id="KW-0055">Arginine biosynthesis</keyword>
<dbReference type="PROSITE" id="PS00097">
    <property type="entry name" value="CARBAMOYLTRANSFERASE"/>
    <property type="match status" value="1"/>
</dbReference>
<dbReference type="InterPro" id="IPR006130">
    <property type="entry name" value="Asp/Orn_carbamoylTrfase"/>
</dbReference>
<evidence type="ECO:0000256" key="2">
    <source>
        <dbReference type="ARBA" id="ARBA00007805"/>
    </source>
</evidence>
<evidence type="ECO:0000256" key="1">
    <source>
        <dbReference type="ARBA" id="ARBA00004975"/>
    </source>
</evidence>
<sequence>MSMFKVVQRSYSNMSKGLKHLVSISDLSTSEFASLVDRAAYHKKLIKSGEPVGSEISDALKGKLVTLMFSKRSTRTRVSSEGAAVYFGGHPMFLGKDDIQLGVNESLYDTTRIISSMTSCIFARVNSHSEIQQLCQHSSVPIINSLCDTYHPLQAICDILTIKETFGETKGLKLAWVGDANNVINDLAIAALKSGISVSIANPEGITMNPTILEAAKLVSEETGATLETSHDPKKACKDANIIVTDTFVSMGEEAQKQQKLKQFASFQVSSELTKLAAANWKFMHCLPRHAEEVTDEVFYGKNSIVFEEGENRLYAAIAAIEHFVLPSK</sequence>
<dbReference type="GO" id="GO:0042450">
    <property type="term" value="P:L-arginine biosynthetic process via ornithine"/>
    <property type="evidence" value="ECO:0007669"/>
    <property type="project" value="TreeGrafter"/>
</dbReference>
<dbReference type="Pfam" id="PF00185">
    <property type="entry name" value="OTCace"/>
    <property type="match status" value="1"/>
</dbReference>
<dbReference type="PANTHER" id="PTHR45753">
    <property type="entry name" value="ORNITHINE CARBAMOYLTRANSFERASE, MITOCHONDRIAL"/>
    <property type="match status" value="1"/>
</dbReference>
<dbReference type="NCBIfam" id="NF001986">
    <property type="entry name" value="PRK00779.1"/>
    <property type="match status" value="1"/>
</dbReference>
<dbReference type="GO" id="GO:0019240">
    <property type="term" value="P:citrulline biosynthetic process"/>
    <property type="evidence" value="ECO:0007669"/>
    <property type="project" value="TreeGrafter"/>
</dbReference>
<evidence type="ECO:0000313" key="12">
    <source>
        <dbReference type="Proteomes" id="UP000769157"/>
    </source>
</evidence>
<evidence type="ECO:0000259" key="9">
    <source>
        <dbReference type="Pfam" id="PF00185"/>
    </source>
</evidence>
<comment type="pathway">
    <text evidence="1">Amino-acid biosynthesis; L-arginine biosynthesis; L-arginine from L-ornithine and carbamoyl phosphate: step 1/3.</text>
</comment>
<dbReference type="GO" id="GO:0016597">
    <property type="term" value="F:amino acid binding"/>
    <property type="evidence" value="ECO:0007669"/>
    <property type="project" value="InterPro"/>
</dbReference>
<dbReference type="Proteomes" id="UP000769157">
    <property type="component" value="Unassembled WGS sequence"/>
</dbReference>
<reference evidence="11" key="2">
    <citation type="submission" date="2021-01" db="EMBL/GenBank/DDBJ databases">
        <authorList>
            <person name="Schikora-Tamarit M.A."/>
        </authorList>
    </citation>
    <scope>NUCLEOTIDE SEQUENCE</scope>
    <source>
        <strain evidence="11">CBS6075</strain>
    </source>
</reference>
<protein>
    <recommendedName>
        <fullName evidence="3">ornithine carbamoyltransferase</fullName>
        <ecNumber evidence="3">2.1.3.3</ecNumber>
    </recommendedName>
    <alternativeName>
        <fullName evidence="7">Ornithine transcarbamylase</fullName>
    </alternativeName>
</protein>
<comment type="similarity">
    <text evidence="2">Belongs to the aspartate/ornithine carbamoyltransferase superfamily. OTCase family.</text>
</comment>
<proteinExistence type="inferred from homology"/>
<dbReference type="NCBIfam" id="TIGR00658">
    <property type="entry name" value="orni_carb_tr"/>
    <property type="match status" value="1"/>
</dbReference>
<feature type="domain" description="Aspartate/ornithine carbamoyltransferase carbamoyl-P binding" evidence="10">
    <location>
        <begin position="19"/>
        <end position="164"/>
    </location>
</feature>
<feature type="domain" description="Aspartate/ornithine carbamoyltransferase Asp/Orn-binding" evidence="9">
    <location>
        <begin position="170"/>
        <end position="321"/>
    </location>
</feature>
<dbReference type="InterPro" id="IPR036901">
    <property type="entry name" value="Asp/Orn_carbamoylTrfase_sf"/>
</dbReference>
<keyword evidence="5" id="KW-0028">Amino-acid biosynthesis</keyword>
<dbReference type="InterPro" id="IPR006131">
    <property type="entry name" value="Asp_carbamoyltransf_Asp/Orn-bd"/>
</dbReference>
<dbReference type="AlphaFoldDB" id="A0A9P8PCV7"/>
<dbReference type="PANTHER" id="PTHR45753:SF3">
    <property type="entry name" value="ORNITHINE TRANSCARBAMYLASE, MITOCHONDRIAL"/>
    <property type="match status" value="1"/>
</dbReference>
<dbReference type="EMBL" id="JAEUBE010000137">
    <property type="protein sequence ID" value="KAH3669360.1"/>
    <property type="molecule type" value="Genomic_DNA"/>
</dbReference>
<dbReference type="GeneID" id="70233449"/>
<comment type="caution">
    <text evidence="11">The sequence shown here is derived from an EMBL/GenBank/DDBJ whole genome shotgun (WGS) entry which is preliminary data.</text>
</comment>
<organism evidence="11 12">
    <name type="scientific">Ogataea philodendri</name>
    <dbReference type="NCBI Taxonomy" id="1378263"/>
    <lineage>
        <taxon>Eukaryota</taxon>
        <taxon>Fungi</taxon>
        <taxon>Dikarya</taxon>
        <taxon>Ascomycota</taxon>
        <taxon>Saccharomycotina</taxon>
        <taxon>Pichiomycetes</taxon>
        <taxon>Pichiales</taxon>
        <taxon>Pichiaceae</taxon>
        <taxon>Ogataea</taxon>
    </lineage>
</organism>
<evidence type="ECO:0000256" key="8">
    <source>
        <dbReference type="RuleBase" id="RU003634"/>
    </source>
</evidence>
<dbReference type="PRINTS" id="PR00102">
    <property type="entry name" value="OTCASE"/>
</dbReference>
<evidence type="ECO:0000313" key="11">
    <source>
        <dbReference type="EMBL" id="KAH3669360.1"/>
    </source>
</evidence>
<dbReference type="Gene3D" id="3.40.50.1370">
    <property type="entry name" value="Aspartate/ornithine carbamoyltransferase"/>
    <property type="match status" value="2"/>
</dbReference>
<gene>
    <name evidence="11" type="ORF">OGAPHI_001481</name>
</gene>
<dbReference type="GO" id="GO:0005739">
    <property type="term" value="C:mitochondrion"/>
    <property type="evidence" value="ECO:0007669"/>
    <property type="project" value="TreeGrafter"/>
</dbReference>
<dbReference type="PRINTS" id="PR00100">
    <property type="entry name" value="AOTCASE"/>
</dbReference>
<dbReference type="EC" id="2.1.3.3" evidence="3"/>
<accession>A0A9P8PCV7</accession>
<keyword evidence="12" id="KW-1185">Reference proteome</keyword>
<evidence type="ECO:0000256" key="7">
    <source>
        <dbReference type="ARBA" id="ARBA00033269"/>
    </source>
</evidence>
<dbReference type="RefSeq" id="XP_046063623.1">
    <property type="nucleotide sequence ID" value="XM_046202247.1"/>
</dbReference>
<evidence type="ECO:0000256" key="3">
    <source>
        <dbReference type="ARBA" id="ARBA00013007"/>
    </source>
</evidence>
<evidence type="ECO:0000256" key="5">
    <source>
        <dbReference type="ARBA" id="ARBA00022605"/>
    </source>
</evidence>
<evidence type="ECO:0000256" key="4">
    <source>
        <dbReference type="ARBA" id="ARBA00022571"/>
    </source>
</evidence>
<dbReference type="Pfam" id="PF02729">
    <property type="entry name" value="OTCace_N"/>
    <property type="match status" value="1"/>
</dbReference>
<dbReference type="OrthoDB" id="10252326at2759"/>
<name>A0A9P8PCV7_9ASCO</name>
<dbReference type="InterPro" id="IPR002292">
    <property type="entry name" value="Orn/put_carbamltrans"/>
</dbReference>
<evidence type="ECO:0000259" key="10">
    <source>
        <dbReference type="Pfam" id="PF02729"/>
    </source>
</evidence>
<keyword evidence="6 8" id="KW-0808">Transferase</keyword>
<evidence type="ECO:0000256" key="6">
    <source>
        <dbReference type="ARBA" id="ARBA00022679"/>
    </source>
</evidence>
<reference evidence="11" key="1">
    <citation type="journal article" date="2021" name="Open Biol.">
        <title>Shared evolutionary footprints suggest mitochondrial oxidative damage underlies multiple complex I losses in fungi.</title>
        <authorList>
            <person name="Schikora-Tamarit M.A."/>
            <person name="Marcet-Houben M."/>
            <person name="Nosek J."/>
            <person name="Gabaldon T."/>
        </authorList>
    </citation>
    <scope>NUCLEOTIDE SEQUENCE</scope>
    <source>
        <strain evidence="11">CBS6075</strain>
    </source>
</reference>
<dbReference type="FunFam" id="3.40.50.1370:FF:000009">
    <property type="entry name" value="Ornithine carbamoyltransferase, mitochondrial"/>
    <property type="match status" value="1"/>
</dbReference>